<protein>
    <submittedName>
        <fullName evidence="2">Uncharacterized protein</fullName>
    </submittedName>
</protein>
<keyword evidence="1" id="KW-0732">Signal</keyword>
<reference evidence="2 3" key="1">
    <citation type="submission" date="2023-11" db="EMBL/GenBank/DDBJ databases">
        <title>Peredibacter starrii A3.12.</title>
        <authorList>
            <person name="Mitchell R.J."/>
        </authorList>
    </citation>
    <scope>NUCLEOTIDE SEQUENCE [LARGE SCALE GENOMIC DNA]</scope>
    <source>
        <strain evidence="2 3">A3.12</strain>
    </source>
</reference>
<evidence type="ECO:0000256" key="1">
    <source>
        <dbReference type="SAM" id="SignalP"/>
    </source>
</evidence>
<accession>A0AAX4HJK8</accession>
<organism evidence="2 3">
    <name type="scientific">Peredibacter starrii</name>
    <dbReference type="NCBI Taxonomy" id="28202"/>
    <lineage>
        <taxon>Bacteria</taxon>
        <taxon>Pseudomonadati</taxon>
        <taxon>Bdellovibrionota</taxon>
        <taxon>Bacteriovoracia</taxon>
        <taxon>Bacteriovoracales</taxon>
        <taxon>Bacteriovoracaceae</taxon>
        <taxon>Peredibacter</taxon>
    </lineage>
</organism>
<proteinExistence type="predicted"/>
<dbReference type="AlphaFoldDB" id="A0AAX4HJK8"/>
<dbReference type="Proteomes" id="UP001324634">
    <property type="component" value="Chromosome"/>
</dbReference>
<name>A0AAX4HJK8_9BACT</name>
<dbReference type="RefSeq" id="WP_321390111.1">
    <property type="nucleotide sequence ID" value="NZ_CP139487.1"/>
</dbReference>
<dbReference type="EMBL" id="CP139487">
    <property type="protein sequence ID" value="WPU63426.1"/>
    <property type="molecule type" value="Genomic_DNA"/>
</dbReference>
<evidence type="ECO:0000313" key="2">
    <source>
        <dbReference type="EMBL" id="WPU63426.1"/>
    </source>
</evidence>
<feature type="signal peptide" evidence="1">
    <location>
        <begin position="1"/>
        <end position="16"/>
    </location>
</feature>
<gene>
    <name evidence="2" type="ORF">SOO65_12080</name>
</gene>
<sequence>MKLMLIFLFIASSVLAQSDANYNVLAGKLHKSGKVRVHILPETAKFKVQMDYDVKKKDWVPVPSKLLKGKTVMEFPDEFKTEAGYQNLENQKSLAIPKAILKFVKKADFGNLKNAYFIQVLPTNKKTKIDIVYHPSLPSVGWEKVQITFISKIPLLNGYQLIAKIK</sequence>
<keyword evidence="3" id="KW-1185">Reference proteome</keyword>
<dbReference type="KEGG" id="psti:SOO65_12080"/>
<feature type="chain" id="PRO_5043657401" evidence="1">
    <location>
        <begin position="17"/>
        <end position="166"/>
    </location>
</feature>
<evidence type="ECO:0000313" key="3">
    <source>
        <dbReference type="Proteomes" id="UP001324634"/>
    </source>
</evidence>